<dbReference type="AlphaFoldDB" id="W2N890"/>
<name>W2N890_PHYNI</name>
<reference evidence="2" key="2">
    <citation type="submission" date="2013-11" db="EMBL/GenBank/DDBJ databases">
        <title>The Genome Sequence of Phytophthora parasitica IAC_01/95.</title>
        <authorList>
            <consortium name="The Broad Institute Genomics Platform"/>
            <person name="Russ C."/>
            <person name="Tyler B."/>
            <person name="Panabieres F."/>
            <person name="Shan W."/>
            <person name="Tripathy S."/>
            <person name="Grunwald N."/>
            <person name="Machado M."/>
            <person name="Johnson C.S."/>
            <person name="Arredondo F."/>
            <person name="Hong C."/>
            <person name="Coffey M."/>
            <person name="Young S.K."/>
            <person name="Zeng Q."/>
            <person name="Gargeya S."/>
            <person name="Fitzgerald M."/>
            <person name="Abouelleil A."/>
            <person name="Alvarado L."/>
            <person name="Chapman S.B."/>
            <person name="Gainer-Dewar J."/>
            <person name="Goldberg J."/>
            <person name="Griggs A."/>
            <person name="Gujja S."/>
            <person name="Hansen M."/>
            <person name="Howarth C."/>
            <person name="Imamovic A."/>
            <person name="Ireland A."/>
            <person name="Larimer J."/>
            <person name="McCowan C."/>
            <person name="Murphy C."/>
            <person name="Pearson M."/>
            <person name="Poon T.W."/>
            <person name="Priest M."/>
            <person name="Roberts A."/>
            <person name="Saif S."/>
            <person name="Shea T."/>
            <person name="Sykes S."/>
            <person name="Wortman J."/>
            <person name="Nusbaum C."/>
            <person name="Birren B."/>
        </authorList>
    </citation>
    <scope>NUCLEOTIDE SEQUENCE [LARGE SCALE GENOMIC DNA]</scope>
    <source>
        <strain evidence="2">IAC_01/95</strain>
    </source>
</reference>
<proteinExistence type="predicted"/>
<gene>
    <name evidence="2" type="ORF">L914_10761</name>
    <name evidence="1" type="ORF">L915_10919</name>
</gene>
<dbReference type="Proteomes" id="UP000054532">
    <property type="component" value="Unassembled WGS sequence"/>
</dbReference>
<evidence type="ECO:0000313" key="1">
    <source>
        <dbReference type="EMBL" id="ETK84067.1"/>
    </source>
</evidence>
<dbReference type="Proteomes" id="UP000053236">
    <property type="component" value="Unassembled WGS sequence"/>
</dbReference>
<evidence type="ECO:0000313" key="2">
    <source>
        <dbReference type="EMBL" id="ETM43939.1"/>
    </source>
</evidence>
<accession>W2N890</accession>
<dbReference type="EMBL" id="KI686896">
    <property type="protein sequence ID" value="ETK84067.1"/>
    <property type="molecule type" value="Genomic_DNA"/>
</dbReference>
<reference evidence="1" key="1">
    <citation type="submission" date="2013-11" db="EMBL/GenBank/DDBJ databases">
        <title>The Genome Sequence of Phytophthora parasitica CJ02B3.</title>
        <authorList>
            <consortium name="The Broad Institute Genomics Platform"/>
            <person name="Russ C."/>
            <person name="Tyler B."/>
            <person name="Panabieres F."/>
            <person name="Shan W."/>
            <person name="Tripathy S."/>
            <person name="Grunwald N."/>
            <person name="Machado M."/>
            <person name="Johnson C.S."/>
            <person name="Arredondo F."/>
            <person name="Hong C."/>
            <person name="Coffey M."/>
            <person name="Young S.K."/>
            <person name="Zeng Q."/>
            <person name="Gargeya S."/>
            <person name="Fitzgerald M."/>
            <person name="Abouelleil A."/>
            <person name="Alvarado L."/>
            <person name="Chapman S.B."/>
            <person name="Gainer-Dewar J."/>
            <person name="Goldberg J."/>
            <person name="Griggs A."/>
            <person name="Gujja S."/>
            <person name="Hansen M."/>
            <person name="Howarth C."/>
            <person name="Imamovic A."/>
            <person name="Ireland A."/>
            <person name="Larimer J."/>
            <person name="McCowan C."/>
            <person name="Murphy C."/>
            <person name="Pearson M."/>
            <person name="Poon T.W."/>
            <person name="Priest M."/>
            <person name="Roberts A."/>
            <person name="Saif S."/>
            <person name="Shea T."/>
            <person name="Sykes S."/>
            <person name="Wortman J."/>
            <person name="Nusbaum C."/>
            <person name="Birren B."/>
        </authorList>
    </citation>
    <scope>NUCLEOTIDE SEQUENCE [LARGE SCALE GENOMIC DNA]</scope>
    <source>
        <strain evidence="1">CJ02B3</strain>
    </source>
</reference>
<dbReference type="EMBL" id="KI693514">
    <property type="protein sequence ID" value="ETM43939.1"/>
    <property type="molecule type" value="Genomic_DNA"/>
</dbReference>
<sequence length="36" mass="4416">MQTLLEIPNSSHRSLIRMMRRRLTLFCGTTRWTPRR</sequence>
<protein>
    <submittedName>
        <fullName evidence="2">Uncharacterized protein</fullName>
    </submittedName>
</protein>
<organism evidence="2">
    <name type="scientific">Phytophthora nicotianae</name>
    <name type="common">Potato buckeye rot agent</name>
    <name type="synonym">Phytophthora parasitica</name>
    <dbReference type="NCBI Taxonomy" id="4792"/>
    <lineage>
        <taxon>Eukaryota</taxon>
        <taxon>Sar</taxon>
        <taxon>Stramenopiles</taxon>
        <taxon>Oomycota</taxon>
        <taxon>Peronosporomycetes</taxon>
        <taxon>Peronosporales</taxon>
        <taxon>Peronosporaceae</taxon>
        <taxon>Phytophthora</taxon>
    </lineage>
</organism>